<comment type="caution">
    <text evidence="1">The sequence shown here is derived from an EMBL/GenBank/DDBJ whole genome shotgun (WGS) entry which is preliminary data.</text>
</comment>
<gene>
    <name evidence="1" type="ORF">GMARGA_LOCUS29953</name>
</gene>
<dbReference type="Proteomes" id="UP000789901">
    <property type="component" value="Unassembled WGS sequence"/>
</dbReference>
<evidence type="ECO:0000313" key="1">
    <source>
        <dbReference type="EMBL" id="CAG8829303.1"/>
    </source>
</evidence>
<feature type="non-terminal residue" evidence="1">
    <location>
        <position position="1"/>
    </location>
</feature>
<reference evidence="1 2" key="1">
    <citation type="submission" date="2021-06" db="EMBL/GenBank/DDBJ databases">
        <authorList>
            <person name="Kallberg Y."/>
            <person name="Tangrot J."/>
            <person name="Rosling A."/>
        </authorList>
    </citation>
    <scope>NUCLEOTIDE SEQUENCE [LARGE SCALE GENOMIC DNA]</scope>
    <source>
        <strain evidence="1 2">120-4 pot B 10/14</strain>
    </source>
</reference>
<keyword evidence="2" id="KW-1185">Reference proteome</keyword>
<name>A0ABN7WEN3_GIGMA</name>
<protein>
    <submittedName>
        <fullName evidence="1">40762_t:CDS:1</fullName>
    </submittedName>
</protein>
<accession>A0ABN7WEN3</accession>
<organism evidence="1 2">
    <name type="scientific">Gigaspora margarita</name>
    <dbReference type="NCBI Taxonomy" id="4874"/>
    <lineage>
        <taxon>Eukaryota</taxon>
        <taxon>Fungi</taxon>
        <taxon>Fungi incertae sedis</taxon>
        <taxon>Mucoromycota</taxon>
        <taxon>Glomeromycotina</taxon>
        <taxon>Glomeromycetes</taxon>
        <taxon>Diversisporales</taxon>
        <taxon>Gigasporaceae</taxon>
        <taxon>Gigaspora</taxon>
    </lineage>
</organism>
<proteinExistence type="predicted"/>
<dbReference type="EMBL" id="CAJVQB010041247">
    <property type="protein sequence ID" value="CAG8829303.1"/>
    <property type="molecule type" value="Genomic_DNA"/>
</dbReference>
<evidence type="ECO:0000313" key="2">
    <source>
        <dbReference type="Proteomes" id="UP000789901"/>
    </source>
</evidence>
<sequence>MSFTKYGRSITSANLCADYVAHKEFPKWVTELFRNELHVLFIHCRNLDDAKSNAIIKKFLKILVLEIGEQIFDDAVSKFHSTFIEWRHILWTKINKLFTNLQTRTKSDDINALFVNISANDVSNDFEKSLLDIVCAGIWAINFYDPKNAQILFFNLNNDLYTVNLNVLTLSSWNVATSINL</sequence>
<feature type="non-terminal residue" evidence="1">
    <location>
        <position position="181"/>
    </location>
</feature>